<evidence type="ECO:0000313" key="8">
    <source>
        <dbReference type="Proteomes" id="UP000823935"/>
    </source>
</evidence>
<keyword evidence="3 7" id="KW-0067">ATP-binding</keyword>
<reference evidence="7" key="1">
    <citation type="submission" date="2020-10" db="EMBL/GenBank/DDBJ databases">
        <authorList>
            <person name="Gilroy R."/>
        </authorList>
    </citation>
    <scope>NUCLEOTIDE SEQUENCE</scope>
    <source>
        <strain evidence="7">CHK190-19873</strain>
    </source>
</reference>
<protein>
    <submittedName>
        <fullName evidence="7">ABC-F family ATP-binding cassette domain-containing protein</fullName>
    </submittedName>
</protein>
<dbReference type="CDD" id="cd03221">
    <property type="entry name" value="ABCF_EF-3"/>
    <property type="match status" value="1"/>
</dbReference>
<dbReference type="PANTHER" id="PTHR42855:SF1">
    <property type="entry name" value="ABC TRANSPORTER DOMAIN-CONTAINING PROTEIN"/>
    <property type="match status" value="1"/>
</dbReference>
<gene>
    <name evidence="7" type="ORF">IAB44_12715</name>
</gene>
<dbReference type="SMART" id="SM00382">
    <property type="entry name" value="AAA"/>
    <property type="match status" value="2"/>
</dbReference>
<evidence type="ECO:0000256" key="4">
    <source>
        <dbReference type="SAM" id="Coils"/>
    </source>
</evidence>
<dbReference type="InterPro" id="IPR003593">
    <property type="entry name" value="AAA+_ATPase"/>
</dbReference>
<dbReference type="InterPro" id="IPR032781">
    <property type="entry name" value="ABC_tran_Xtn"/>
</dbReference>
<dbReference type="EMBL" id="DVIQ01000077">
    <property type="protein sequence ID" value="HIS32388.1"/>
    <property type="molecule type" value="Genomic_DNA"/>
</dbReference>
<evidence type="ECO:0000256" key="1">
    <source>
        <dbReference type="ARBA" id="ARBA00022737"/>
    </source>
</evidence>
<evidence type="ECO:0000256" key="2">
    <source>
        <dbReference type="ARBA" id="ARBA00022741"/>
    </source>
</evidence>
<accession>A0A9D1JL48</accession>
<dbReference type="PROSITE" id="PS50893">
    <property type="entry name" value="ABC_TRANSPORTER_2"/>
    <property type="match status" value="2"/>
</dbReference>
<dbReference type="InterPro" id="IPR051309">
    <property type="entry name" value="ABCF_ATPase"/>
</dbReference>
<keyword evidence="1" id="KW-0677">Repeat</keyword>
<keyword evidence="2" id="KW-0547">Nucleotide-binding</keyword>
<evidence type="ECO:0000256" key="5">
    <source>
        <dbReference type="SAM" id="MobiDB-lite"/>
    </source>
</evidence>
<feature type="region of interest" description="Disordered" evidence="5">
    <location>
        <begin position="497"/>
        <end position="520"/>
    </location>
</feature>
<evidence type="ECO:0000259" key="6">
    <source>
        <dbReference type="PROSITE" id="PS50893"/>
    </source>
</evidence>
<dbReference type="InterPro" id="IPR017871">
    <property type="entry name" value="ABC_transporter-like_CS"/>
</dbReference>
<dbReference type="InterPro" id="IPR003439">
    <property type="entry name" value="ABC_transporter-like_ATP-bd"/>
</dbReference>
<dbReference type="PROSITE" id="PS00211">
    <property type="entry name" value="ABC_TRANSPORTER_1"/>
    <property type="match status" value="1"/>
</dbReference>
<dbReference type="GO" id="GO:0016887">
    <property type="term" value="F:ATP hydrolysis activity"/>
    <property type="evidence" value="ECO:0007669"/>
    <property type="project" value="InterPro"/>
</dbReference>
<dbReference type="Gene3D" id="3.40.50.300">
    <property type="entry name" value="P-loop containing nucleotide triphosphate hydrolases"/>
    <property type="match status" value="2"/>
</dbReference>
<evidence type="ECO:0000256" key="3">
    <source>
        <dbReference type="ARBA" id="ARBA00022840"/>
    </source>
</evidence>
<feature type="domain" description="ABC transporter" evidence="6">
    <location>
        <begin position="284"/>
        <end position="502"/>
    </location>
</feature>
<organism evidence="7 8">
    <name type="scientific">Candidatus Limivivens intestinipullorum</name>
    <dbReference type="NCBI Taxonomy" id="2840858"/>
    <lineage>
        <taxon>Bacteria</taxon>
        <taxon>Bacillati</taxon>
        <taxon>Bacillota</taxon>
        <taxon>Clostridia</taxon>
        <taxon>Lachnospirales</taxon>
        <taxon>Lachnospiraceae</taxon>
        <taxon>Lachnospiraceae incertae sedis</taxon>
        <taxon>Candidatus Limivivens</taxon>
    </lineage>
</organism>
<dbReference type="FunFam" id="3.40.50.300:FF:000309">
    <property type="entry name" value="ABC transporter ATP-binding protein"/>
    <property type="match status" value="1"/>
</dbReference>
<dbReference type="Pfam" id="PF12848">
    <property type="entry name" value="ABC_tran_Xtn"/>
    <property type="match status" value="1"/>
</dbReference>
<evidence type="ECO:0000313" key="7">
    <source>
        <dbReference type="EMBL" id="HIS32388.1"/>
    </source>
</evidence>
<dbReference type="InterPro" id="IPR037118">
    <property type="entry name" value="Val-tRNA_synth_C_sf"/>
</dbReference>
<feature type="coiled-coil region" evidence="4">
    <location>
        <begin position="536"/>
        <end position="587"/>
    </location>
</feature>
<dbReference type="SUPFAM" id="SSF52540">
    <property type="entry name" value="P-loop containing nucleoside triphosphate hydrolases"/>
    <property type="match status" value="2"/>
</dbReference>
<dbReference type="Proteomes" id="UP000823935">
    <property type="component" value="Unassembled WGS sequence"/>
</dbReference>
<dbReference type="InterPro" id="IPR032524">
    <property type="entry name" value="ABC_tran_C"/>
</dbReference>
<dbReference type="GO" id="GO:0003677">
    <property type="term" value="F:DNA binding"/>
    <property type="evidence" value="ECO:0007669"/>
    <property type="project" value="InterPro"/>
</dbReference>
<proteinExistence type="predicted"/>
<dbReference type="Pfam" id="PF00005">
    <property type="entry name" value="ABC_tran"/>
    <property type="match status" value="2"/>
</dbReference>
<dbReference type="FunFam" id="3.40.50.300:FF:000011">
    <property type="entry name" value="Putative ABC transporter ATP-binding component"/>
    <property type="match status" value="1"/>
</dbReference>
<keyword evidence="4" id="KW-0175">Coiled coil</keyword>
<dbReference type="GO" id="GO:0005524">
    <property type="term" value="F:ATP binding"/>
    <property type="evidence" value="ECO:0007669"/>
    <property type="project" value="UniProtKB-KW"/>
</dbReference>
<comment type="caution">
    <text evidence="7">The sequence shown here is derived from an EMBL/GenBank/DDBJ whole genome shotgun (WGS) entry which is preliminary data.</text>
</comment>
<reference evidence="7" key="2">
    <citation type="journal article" date="2021" name="PeerJ">
        <title>Extensive microbial diversity within the chicken gut microbiome revealed by metagenomics and culture.</title>
        <authorList>
            <person name="Gilroy R."/>
            <person name="Ravi A."/>
            <person name="Getino M."/>
            <person name="Pursley I."/>
            <person name="Horton D.L."/>
            <person name="Alikhan N.F."/>
            <person name="Baker D."/>
            <person name="Gharbi K."/>
            <person name="Hall N."/>
            <person name="Watson M."/>
            <person name="Adriaenssens E.M."/>
            <person name="Foster-Nyarko E."/>
            <person name="Jarju S."/>
            <person name="Secka A."/>
            <person name="Antonio M."/>
            <person name="Oren A."/>
            <person name="Chaudhuri R.R."/>
            <person name="La Ragione R."/>
            <person name="Hildebrand F."/>
            <person name="Pallen M.J."/>
        </authorList>
    </citation>
    <scope>NUCLEOTIDE SEQUENCE</scope>
    <source>
        <strain evidence="7">CHK190-19873</strain>
    </source>
</reference>
<dbReference type="PANTHER" id="PTHR42855">
    <property type="entry name" value="ABC TRANSPORTER ATP-BINDING SUBUNIT"/>
    <property type="match status" value="1"/>
</dbReference>
<dbReference type="AlphaFoldDB" id="A0A9D1JL48"/>
<dbReference type="Gene3D" id="1.10.287.380">
    <property type="entry name" value="Valyl-tRNA synthetase, C-terminal domain"/>
    <property type="match status" value="1"/>
</dbReference>
<sequence length="601" mass="68572">MTNLLTMENLTKVYTQRRIFDQTDFSVGEGEKIGIIGINGTGKSTLLRMAAGLEEPDEGRIVKGNHTVIRYLPQKPEFDGDCTILEAVVRENKNQMNEWSIESEARAMLMELGFSDMELRTGVLSGGQKKRVALAATLLGSFDLLLLDEPTNHLDGEMAQWLEEYLAVYKGALVLVTHDRYFLDRVVTRIVELDRGKIYSYPGSYSEFIRLKEARESMELASQRKRKSVLRKELEWLARGARARSTKQKAHIQRIEQMQSIQDRKEEETVRLGALSSRLGKKTIELSDIRKELGGRLLIRDFSYIFLKGDRVGIVGPNGCGKTTLLKIITGELEADAGTRQTGQTVKIGYFVQEAAPMDPSVRVIDYVKEAGELVVTPEGTITAAQMLERFLFDGSMQWGPVEKLSGGEKRRLYLLRILMGAPNVLILDEPTNDLDIQTLTILEDYLDSFDGIVITVSHDRYFLDRVVQRIFAFEENGEIRQYEGGYTDYRLAAAGQEEDSLQTEEKEEKKKPVKSDWKQNRQPKARFSFKDQREYETIDEEIAGLESRLADLEAGILKNASDFVKLNELTKEKEEVEEKLEEKMERWVYLNELAEMLEKK</sequence>
<feature type="domain" description="ABC transporter" evidence="6">
    <location>
        <begin position="5"/>
        <end position="220"/>
    </location>
</feature>
<feature type="compositionally biased region" description="Basic and acidic residues" evidence="5">
    <location>
        <begin position="504"/>
        <end position="520"/>
    </location>
</feature>
<name>A0A9D1JL48_9FIRM</name>
<dbReference type="InterPro" id="IPR027417">
    <property type="entry name" value="P-loop_NTPase"/>
</dbReference>
<dbReference type="Pfam" id="PF16326">
    <property type="entry name" value="ABC_tran_CTD"/>
    <property type="match status" value="1"/>
</dbReference>